<dbReference type="STRING" id="1324314.BVG16_07800"/>
<organism evidence="14 15">
    <name type="scientific">Paenibacillus selenitireducens</name>
    <dbReference type="NCBI Taxonomy" id="1324314"/>
    <lineage>
        <taxon>Bacteria</taxon>
        <taxon>Bacillati</taxon>
        <taxon>Bacillota</taxon>
        <taxon>Bacilli</taxon>
        <taxon>Bacillales</taxon>
        <taxon>Paenibacillaceae</taxon>
        <taxon>Paenibacillus</taxon>
    </lineage>
</organism>
<dbReference type="Proteomes" id="UP000190188">
    <property type="component" value="Unassembled WGS sequence"/>
</dbReference>
<keyword evidence="4 10" id="KW-0963">Cytoplasm</keyword>
<dbReference type="GO" id="GO:0006271">
    <property type="term" value="P:DNA strand elongation involved in DNA replication"/>
    <property type="evidence" value="ECO:0007669"/>
    <property type="project" value="TreeGrafter"/>
</dbReference>
<evidence type="ECO:0000256" key="4">
    <source>
        <dbReference type="ARBA" id="ARBA00022490"/>
    </source>
</evidence>
<name>A0A1T2XGR2_9BACL</name>
<gene>
    <name evidence="14" type="ORF">BVG16_07800</name>
</gene>
<comment type="subcellular location">
    <subcellularLocation>
        <location evidence="1 10">Cytoplasm</location>
    </subcellularLocation>
</comment>
<keyword evidence="7 10" id="KW-0235">DNA replication</keyword>
<evidence type="ECO:0000256" key="7">
    <source>
        <dbReference type="ARBA" id="ARBA00022705"/>
    </source>
</evidence>
<protein>
    <recommendedName>
        <fullName evidence="3 10">Beta sliding clamp</fullName>
    </recommendedName>
</protein>
<feature type="domain" description="DNA polymerase III beta sliding clamp N-terminal" evidence="11">
    <location>
        <begin position="1"/>
        <end position="127"/>
    </location>
</feature>
<sequence>MKISILKHELNESIQHVSKAISSRTTIPILNGIKIDVSHQGVTLTASDTDISIQSFIPVEDDKQTIVQIERTGSVVLPAKFFIEMIKKLPSEYIEIDVHSHFQTLIRSGATEIQMVGLDPEEFPVLPTIEENQIISVHGDLLKTMIKQTVFSISSNESTPILTGVLWNLVGNELKFAATDRHRLASRSATIDVEAEARINNVVIAGKTLNELSKIIPDQNTLVDIVVSDNQVLFKIGRVLFYTRILDGIYPDTSKIIPNHYKTELVLDTKKLTEAIDRAYLLSREEKTNIVLLMTKEDGSIEISSSSTQIGKVTEQLEVRENNGEPLRITFNSKYMLDVLKVIESEYIFIGFTGAMSPIIIKPTDHQNSLHLILPYRTPQV</sequence>
<dbReference type="AlphaFoldDB" id="A0A1T2XGR2"/>
<dbReference type="PANTHER" id="PTHR30478">
    <property type="entry name" value="DNA POLYMERASE III SUBUNIT BETA"/>
    <property type="match status" value="1"/>
</dbReference>
<dbReference type="Gene3D" id="3.10.150.10">
    <property type="entry name" value="DNA Polymerase III, subunit A, domain 2"/>
    <property type="match status" value="1"/>
</dbReference>
<evidence type="ECO:0000256" key="10">
    <source>
        <dbReference type="PIRNR" id="PIRNR000804"/>
    </source>
</evidence>
<evidence type="ECO:0000256" key="8">
    <source>
        <dbReference type="ARBA" id="ARBA00022932"/>
    </source>
</evidence>
<keyword evidence="5 10" id="KW-0808">Transferase</keyword>
<dbReference type="EMBL" id="MSZX01000003">
    <property type="protein sequence ID" value="OPA79002.1"/>
    <property type="molecule type" value="Genomic_DNA"/>
</dbReference>
<accession>A0A1T2XGR2</accession>
<dbReference type="GO" id="GO:0009360">
    <property type="term" value="C:DNA polymerase III complex"/>
    <property type="evidence" value="ECO:0007669"/>
    <property type="project" value="InterPro"/>
</dbReference>
<dbReference type="SUPFAM" id="SSF55979">
    <property type="entry name" value="DNA clamp"/>
    <property type="match status" value="3"/>
</dbReference>
<dbReference type="InterPro" id="IPR022634">
    <property type="entry name" value="DNA_polIII_beta_N"/>
</dbReference>
<comment type="subunit">
    <text evidence="10">Forms a ring-shaped head-to-tail homodimer around DNA.</text>
</comment>
<evidence type="ECO:0000256" key="3">
    <source>
        <dbReference type="ARBA" id="ARBA00021035"/>
    </source>
</evidence>
<dbReference type="RefSeq" id="WP_078498001.1">
    <property type="nucleotide sequence ID" value="NZ_MSZX01000003.1"/>
</dbReference>
<dbReference type="GO" id="GO:0005737">
    <property type="term" value="C:cytoplasm"/>
    <property type="evidence" value="ECO:0007669"/>
    <property type="project" value="UniProtKB-SubCell"/>
</dbReference>
<proteinExistence type="inferred from homology"/>
<dbReference type="PANTHER" id="PTHR30478:SF0">
    <property type="entry name" value="BETA SLIDING CLAMP"/>
    <property type="match status" value="1"/>
</dbReference>
<dbReference type="Pfam" id="PF00712">
    <property type="entry name" value="DNA_pol3_beta"/>
    <property type="match status" value="1"/>
</dbReference>
<keyword evidence="9" id="KW-0238">DNA-binding</keyword>
<dbReference type="GO" id="GO:0003887">
    <property type="term" value="F:DNA-directed DNA polymerase activity"/>
    <property type="evidence" value="ECO:0007669"/>
    <property type="project" value="UniProtKB-UniRule"/>
</dbReference>
<feature type="domain" description="DNA polymerase III beta sliding clamp C-terminal" evidence="13">
    <location>
        <begin position="255"/>
        <end position="377"/>
    </location>
</feature>
<dbReference type="InterPro" id="IPR022635">
    <property type="entry name" value="DNA_polIII_beta_C"/>
</dbReference>
<evidence type="ECO:0000259" key="11">
    <source>
        <dbReference type="Pfam" id="PF00712"/>
    </source>
</evidence>
<comment type="similarity">
    <text evidence="2 10">Belongs to the beta sliding clamp family.</text>
</comment>
<dbReference type="Gene3D" id="3.70.10.10">
    <property type="match status" value="1"/>
</dbReference>
<evidence type="ECO:0000313" key="15">
    <source>
        <dbReference type="Proteomes" id="UP000190188"/>
    </source>
</evidence>
<dbReference type="CDD" id="cd00140">
    <property type="entry name" value="beta_clamp"/>
    <property type="match status" value="1"/>
</dbReference>
<dbReference type="NCBIfam" id="TIGR00663">
    <property type="entry name" value="dnan"/>
    <property type="match status" value="1"/>
</dbReference>
<dbReference type="InterPro" id="IPR046938">
    <property type="entry name" value="DNA_clamp_sf"/>
</dbReference>
<keyword evidence="6 10" id="KW-0548">Nucleotidyltransferase</keyword>
<dbReference type="PIRSF" id="PIRSF000804">
    <property type="entry name" value="DNA_pol_III_b"/>
    <property type="match status" value="1"/>
</dbReference>
<keyword evidence="15" id="KW-1185">Reference proteome</keyword>
<evidence type="ECO:0000259" key="13">
    <source>
        <dbReference type="Pfam" id="PF02768"/>
    </source>
</evidence>
<evidence type="ECO:0000256" key="9">
    <source>
        <dbReference type="ARBA" id="ARBA00023125"/>
    </source>
</evidence>
<feature type="domain" description="DNA polymerase III beta sliding clamp central" evidence="12">
    <location>
        <begin position="137"/>
        <end position="252"/>
    </location>
</feature>
<dbReference type="Pfam" id="PF02767">
    <property type="entry name" value="DNA_pol3_beta_2"/>
    <property type="match status" value="1"/>
</dbReference>
<dbReference type="SMART" id="SM00480">
    <property type="entry name" value="POL3Bc"/>
    <property type="match status" value="1"/>
</dbReference>
<dbReference type="GO" id="GO:0008408">
    <property type="term" value="F:3'-5' exonuclease activity"/>
    <property type="evidence" value="ECO:0007669"/>
    <property type="project" value="InterPro"/>
</dbReference>
<evidence type="ECO:0000256" key="1">
    <source>
        <dbReference type="ARBA" id="ARBA00004496"/>
    </source>
</evidence>
<reference evidence="14 15" key="1">
    <citation type="submission" date="2017-01" db="EMBL/GenBank/DDBJ databases">
        <title>Genome analysis of Paenibacillus selenitrireducens ES3-24.</title>
        <authorList>
            <person name="Xu D."/>
            <person name="Yao R."/>
            <person name="Zheng S."/>
        </authorList>
    </citation>
    <scope>NUCLEOTIDE SEQUENCE [LARGE SCALE GENOMIC DNA]</scope>
    <source>
        <strain evidence="14 15">ES3-24</strain>
    </source>
</reference>
<evidence type="ECO:0000313" key="14">
    <source>
        <dbReference type="EMBL" id="OPA79002.1"/>
    </source>
</evidence>
<dbReference type="InterPro" id="IPR022637">
    <property type="entry name" value="DNA_polIII_beta_cen"/>
</dbReference>
<evidence type="ECO:0000259" key="12">
    <source>
        <dbReference type="Pfam" id="PF02767"/>
    </source>
</evidence>
<evidence type="ECO:0000256" key="5">
    <source>
        <dbReference type="ARBA" id="ARBA00022679"/>
    </source>
</evidence>
<evidence type="ECO:0000256" key="6">
    <source>
        <dbReference type="ARBA" id="ARBA00022695"/>
    </source>
</evidence>
<comment type="function">
    <text evidence="10">Confers DNA tethering and processivity to DNA polymerases and other proteins. Acts as a clamp, forming a ring around DNA (a reaction catalyzed by the clamp-loading complex) which diffuses in an ATP-independent manner freely and bidirectionally along dsDNA. Initially characterized for its ability to contact the catalytic subunit of DNA polymerase III (Pol III), a complex, multichain enzyme responsible for most of the replicative synthesis in bacteria; Pol III exhibits 3'-5' exonuclease proofreading activity. The beta chain is required for initiation of replication as well as for processivity of DNA replication.</text>
</comment>
<evidence type="ECO:0000256" key="2">
    <source>
        <dbReference type="ARBA" id="ARBA00010752"/>
    </source>
</evidence>
<dbReference type="GO" id="GO:0003677">
    <property type="term" value="F:DNA binding"/>
    <property type="evidence" value="ECO:0007669"/>
    <property type="project" value="UniProtKB-UniRule"/>
</dbReference>
<comment type="caution">
    <text evidence="14">The sequence shown here is derived from an EMBL/GenBank/DDBJ whole genome shotgun (WGS) entry which is preliminary data.</text>
</comment>
<dbReference type="InterPro" id="IPR001001">
    <property type="entry name" value="DNA_polIII_beta"/>
</dbReference>
<dbReference type="Pfam" id="PF02768">
    <property type="entry name" value="DNA_pol3_beta_3"/>
    <property type="match status" value="1"/>
</dbReference>
<dbReference type="OrthoDB" id="8421503at2"/>
<keyword evidence="8 10" id="KW-0239">DNA-directed DNA polymerase</keyword>